<dbReference type="GeneID" id="89924804"/>
<accession>A0AAV9PGL8</accession>
<keyword evidence="3" id="KW-1185">Reference proteome</keyword>
<feature type="compositionally biased region" description="Polar residues" evidence="1">
    <location>
        <begin position="54"/>
        <end position="68"/>
    </location>
</feature>
<name>A0AAV9PGL8_9PEZI</name>
<feature type="compositionally biased region" description="Gly residues" evidence="1">
    <location>
        <begin position="69"/>
        <end position="78"/>
    </location>
</feature>
<protein>
    <submittedName>
        <fullName evidence="2">Uncharacterized protein</fullName>
    </submittedName>
</protein>
<sequence>MSNQQPSGVWATANRQRQSQSASRTPQNRSNTASPNPQGAPSQPPMPDGGRTLQPASNVWTQRSSSAGGSNGQMGGDAGLQNDTGAGSFNAAEMKAFLAKDLGSTAVYKPAEAAGGARTGSAWGSKPGVMANGQPFFTQLAKQIATLEGGG</sequence>
<proteinExistence type="predicted"/>
<dbReference type="AlphaFoldDB" id="A0AAV9PGL8"/>
<evidence type="ECO:0000313" key="2">
    <source>
        <dbReference type="EMBL" id="KAK5171821.1"/>
    </source>
</evidence>
<feature type="region of interest" description="Disordered" evidence="1">
    <location>
        <begin position="1"/>
        <end position="86"/>
    </location>
</feature>
<dbReference type="EMBL" id="JAVRRT010000005">
    <property type="protein sequence ID" value="KAK5171821.1"/>
    <property type="molecule type" value="Genomic_DNA"/>
</dbReference>
<organism evidence="2 3">
    <name type="scientific">Saxophila tyrrhenica</name>
    <dbReference type="NCBI Taxonomy" id="1690608"/>
    <lineage>
        <taxon>Eukaryota</taxon>
        <taxon>Fungi</taxon>
        <taxon>Dikarya</taxon>
        <taxon>Ascomycota</taxon>
        <taxon>Pezizomycotina</taxon>
        <taxon>Dothideomycetes</taxon>
        <taxon>Dothideomycetidae</taxon>
        <taxon>Mycosphaerellales</taxon>
        <taxon>Extremaceae</taxon>
        <taxon>Saxophila</taxon>
    </lineage>
</organism>
<dbReference type="Proteomes" id="UP001337655">
    <property type="component" value="Unassembled WGS sequence"/>
</dbReference>
<evidence type="ECO:0000313" key="3">
    <source>
        <dbReference type="Proteomes" id="UP001337655"/>
    </source>
</evidence>
<gene>
    <name evidence="2" type="ORF">LTR77_003457</name>
</gene>
<dbReference type="RefSeq" id="XP_064660665.1">
    <property type="nucleotide sequence ID" value="XM_064800714.1"/>
</dbReference>
<feature type="compositionally biased region" description="Polar residues" evidence="1">
    <location>
        <begin position="1"/>
        <end position="41"/>
    </location>
</feature>
<comment type="caution">
    <text evidence="2">The sequence shown here is derived from an EMBL/GenBank/DDBJ whole genome shotgun (WGS) entry which is preliminary data.</text>
</comment>
<reference evidence="2 3" key="1">
    <citation type="submission" date="2023-08" db="EMBL/GenBank/DDBJ databases">
        <title>Black Yeasts Isolated from many extreme environments.</title>
        <authorList>
            <person name="Coleine C."/>
            <person name="Stajich J.E."/>
            <person name="Selbmann L."/>
        </authorList>
    </citation>
    <scope>NUCLEOTIDE SEQUENCE [LARGE SCALE GENOMIC DNA]</scope>
    <source>
        <strain evidence="2 3">CCFEE 5935</strain>
    </source>
</reference>
<evidence type="ECO:0000256" key="1">
    <source>
        <dbReference type="SAM" id="MobiDB-lite"/>
    </source>
</evidence>